<gene>
    <name evidence="4" type="ORF">Scaly_0996800</name>
</gene>
<dbReference type="GO" id="GO:0008270">
    <property type="term" value="F:zinc ion binding"/>
    <property type="evidence" value="ECO:0007669"/>
    <property type="project" value="UniProtKB-KW"/>
</dbReference>
<feature type="region of interest" description="Disordered" evidence="2">
    <location>
        <begin position="213"/>
        <end position="243"/>
    </location>
</feature>
<dbReference type="InterPro" id="IPR036875">
    <property type="entry name" value="Znf_CCHC_sf"/>
</dbReference>
<feature type="region of interest" description="Disordered" evidence="2">
    <location>
        <begin position="1"/>
        <end position="48"/>
    </location>
</feature>
<evidence type="ECO:0000256" key="1">
    <source>
        <dbReference type="PROSITE-ProRule" id="PRU00047"/>
    </source>
</evidence>
<feature type="compositionally biased region" description="Basic and acidic residues" evidence="2">
    <location>
        <begin position="307"/>
        <end position="318"/>
    </location>
</feature>
<dbReference type="InterPro" id="IPR005162">
    <property type="entry name" value="Retrotrans_gag_dom"/>
</dbReference>
<evidence type="ECO:0000313" key="4">
    <source>
        <dbReference type="EMBL" id="KAL0373152.1"/>
    </source>
</evidence>
<evidence type="ECO:0000256" key="2">
    <source>
        <dbReference type="SAM" id="MobiDB-lite"/>
    </source>
</evidence>
<dbReference type="Gene3D" id="4.10.60.10">
    <property type="entry name" value="Zinc finger, CCHC-type"/>
    <property type="match status" value="1"/>
</dbReference>
<dbReference type="PANTHER" id="PTHR34482:SF36">
    <property type="entry name" value="RETROTRANSPOSON GAG DOMAIN-CONTAINING PROTEIN"/>
    <property type="match status" value="1"/>
</dbReference>
<evidence type="ECO:0000259" key="3">
    <source>
        <dbReference type="PROSITE" id="PS50158"/>
    </source>
</evidence>
<keyword evidence="1" id="KW-0862">Zinc</keyword>
<keyword evidence="1" id="KW-0479">Metal-binding</keyword>
<dbReference type="GO" id="GO:0003676">
    <property type="term" value="F:nucleic acid binding"/>
    <property type="evidence" value="ECO:0007669"/>
    <property type="project" value="InterPro"/>
</dbReference>
<dbReference type="SMART" id="SM00343">
    <property type="entry name" value="ZnF_C2HC"/>
    <property type="match status" value="1"/>
</dbReference>
<dbReference type="AlphaFoldDB" id="A0AAW2QZ39"/>
<dbReference type="Pfam" id="PF00098">
    <property type="entry name" value="zf-CCHC"/>
    <property type="match status" value="1"/>
</dbReference>
<comment type="caution">
    <text evidence="4">The sequence shown here is derived from an EMBL/GenBank/DDBJ whole genome shotgun (WGS) entry which is preliminary data.</text>
</comment>
<dbReference type="InterPro" id="IPR001878">
    <property type="entry name" value="Znf_CCHC"/>
</dbReference>
<proteinExistence type="predicted"/>
<feature type="region of interest" description="Disordered" evidence="2">
    <location>
        <begin position="279"/>
        <end position="326"/>
    </location>
</feature>
<accession>A0AAW2QZ39</accession>
<feature type="domain" description="CCHC-type" evidence="3">
    <location>
        <begin position="267"/>
        <end position="282"/>
    </location>
</feature>
<dbReference type="Pfam" id="PF03732">
    <property type="entry name" value="Retrotrans_gag"/>
    <property type="match status" value="1"/>
</dbReference>
<sequence length="326" mass="34912">MAPQGARADPIASMHESGESAEGSIAPASAGGVETGQEGVGADAPFPPGGAPVAELPPAYAQIFQLAFQAQAQAQTQLLAQAKIGATEFEGILDPEVAERWWGKVEDVMNLVSCTPENRLKYIVSLFVGNALIWWRSLKRAYEPREITWVEFLKEFDDKYRPKMYRDKKRMEFLNLVQGDDQQWLRGRNFSRGGSGFRGSIGPTFGGPMGFNRGPIDHSSSTMPSIGSGRGVGQGYSRGTTSTPNCSICGRRHLGQCWGPGAIPRTCYNCGGRGHMSRDCPSQTMSLVGSATSGTQSQSSVGSSGRGGDRSRGRDRGRGRGIGSRG</sequence>
<protein>
    <recommendedName>
        <fullName evidence="3">CCHC-type domain-containing protein</fullName>
    </recommendedName>
</protein>
<organism evidence="4">
    <name type="scientific">Sesamum calycinum</name>
    <dbReference type="NCBI Taxonomy" id="2727403"/>
    <lineage>
        <taxon>Eukaryota</taxon>
        <taxon>Viridiplantae</taxon>
        <taxon>Streptophyta</taxon>
        <taxon>Embryophyta</taxon>
        <taxon>Tracheophyta</taxon>
        <taxon>Spermatophyta</taxon>
        <taxon>Magnoliopsida</taxon>
        <taxon>eudicotyledons</taxon>
        <taxon>Gunneridae</taxon>
        <taxon>Pentapetalae</taxon>
        <taxon>asterids</taxon>
        <taxon>lamiids</taxon>
        <taxon>Lamiales</taxon>
        <taxon>Pedaliaceae</taxon>
        <taxon>Sesamum</taxon>
    </lineage>
</organism>
<keyword evidence="1" id="KW-0863">Zinc-finger</keyword>
<dbReference type="EMBL" id="JACGWM010000005">
    <property type="protein sequence ID" value="KAL0373152.1"/>
    <property type="molecule type" value="Genomic_DNA"/>
</dbReference>
<reference evidence="4" key="2">
    <citation type="journal article" date="2024" name="Plant">
        <title>Genomic evolution and insights into agronomic trait innovations of Sesamum species.</title>
        <authorList>
            <person name="Miao H."/>
            <person name="Wang L."/>
            <person name="Qu L."/>
            <person name="Liu H."/>
            <person name="Sun Y."/>
            <person name="Le M."/>
            <person name="Wang Q."/>
            <person name="Wei S."/>
            <person name="Zheng Y."/>
            <person name="Lin W."/>
            <person name="Duan Y."/>
            <person name="Cao H."/>
            <person name="Xiong S."/>
            <person name="Wang X."/>
            <person name="Wei L."/>
            <person name="Li C."/>
            <person name="Ma Q."/>
            <person name="Ju M."/>
            <person name="Zhao R."/>
            <person name="Li G."/>
            <person name="Mu C."/>
            <person name="Tian Q."/>
            <person name="Mei H."/>
            <person name="Zhang T."/>
            <person name="Gao T."/>
            <person name="Zhang H."/>
        </authorList>
    </citation>
    <scope>NUCLEOTIDE SEQUENCE</scope>
    <source>
        <strain evidence="4">KEN8</strain>
    </source>
</reference>
<dbReference type="SUPFAM" id="SSF57756">
    <property type="entry name" value="Retrovirus zinc finger-like domains"/>
    <property type="match status" value="1"/>
</dbReference>
<reference evidence="4" key="1">
    <citation type="submission" date="2020-06" db="EMBL/GenBank/DDBJ databases">
        <authorList>
            <person name="Li T."/>
            <person name="Hu X."/>
            <person name="Zhang T."/>
            <person name="Song X."/>
            <person name="Zhang H."/>
            <person name="Dai N."/>
            <person name="Sheng W."/>
            <person name="Hou X."/>
            <person name="Wei L."/>
        </authorList>
    </citation>
    <scope>NUCLEOTIDE SEQUENCE</scope>
    <source>
        <strain evidence="4">KEN8</strain>
        <tissue evidence="4">Leaf</tissue>
    </source>
</reference>
<dbReference type="PROSITE" id="PS50158">
    <property type="entry name" value="ZF_CCHC"/>
    <property type="match status" value="1"/>
</dbReference>
<dbReference type="PANTHER" id="PTHR34482">
    <property type="entry name" value="DNA DAMAGE-INDUCIBLE PROTEIN 1-LIKE"/>
    <property type="match status" value="1"/>
</dbReference>
<feature type="compositionally biased region" description="Low complexity" evidence="2">
    <location>
        <begin position="288"/>
        <end position="303"/>
    </location>
</feature>
<name>A0AAW2QZ39_9LAMI</name>